<dbReference type="RefSeq" id="WP_243902893.1">
    <property type="nucleotide sequence ID" value="NZ_JAALHA020000014.1"/>
</dbReference>
<evidence type="ECO:0000259" key="2">
    <source>
        <dbReference type="Pfam" id="PF01757"/>
    </source>
</evidence>
<reference evidence="4" key="1">
    <citation type="journal article" date="2021" name="Science">
        <title>Hunting the eagle killer: A cyanobacterial neurotoxin causes vacuolar myelinopathy.</title>
        <authorList>
            <person name="Breinlinger S."/>
            <person name="Phillips T.J."/>
            <person name="Haram B.N."/>
            <person name="Mares J."/>
            <person name="Martinez Yerena J.A."/>
            <person name="Hrouzek P."/>
            <person name="Sobotka R."/>
            <person name="Henderson W.M."/>
            <person name="Schmieder P."/>
            <person name="Williams S.M."/>
            <person name="Lauderdale J.D."/>
            <person name="Wilde H.D."/>
            <person name="Gerrin W."/>
            <person name="Kust A."/>
            <person name="Washington J.W."/>
            <person name="Wagner C."/>
            <person name="Geier B."/>
            <person name="Liebeke M."/>
            <person name="Enke H."/>
            <person name="Niedermeyer T.H.J."/>
            <person name="Wilde S.B."/>
        </authorList>
    </citation>
    <scope>NUCLEOTIDE SEQUENCE [LARGE SCALE GENOMIC DNA]</scope>
    <source>
        <strain evidence="4">Thurmond2011</strain>
    </source>
</reference>
<feature type="transmembrane region" description="Helical" evidence="1">
    <location>
        <begin position="275"/>
        <end position="296"/>
    </location>
</feature>
<dbReference type="GO" id="GO:0016747">
    <property type="term" value="F:acyltransferase activity, transferring groups other than amino-acyl groups"/>
    <property type="evidence" value="ECO:0007669"/>
    <property type="project" value="InterPro"/>
</dbReference>
<dbReference type="Proteomes" id="UP000667802">
    <property type="component" value="Unassembled WGS sequence"/>
</dbReference>
<dbReference type="EMBL" id="JAALHA020000014">
    <property type="protein sequence ID" value="MDR9897875.1"/>
    <property type="molecule type" value="Genomic_DNA"/>
</dbReference>
<feature type="transmembrane region" description="Helical" evidence="1">
    <location>
        <begin position="219"/>
        <end position="238"/>
    </location>
</feature>
<keyword evidence="1" id="KW-0812">Transmembrane</keyword>
<feature type="domain" description="Acyltransferase 3" evidence="2">
    <location>
        <begin position="15"/>
        <end position="369"/>
    </location>
</feature>
<accession>A0AAP5MA66</accession>
<keyword evidence="4" id="KW-1185">Reference proteome</keyword>
<protein>
    <submittedName>
        <fullName evidence="3">Acyltransferase</fullName>
    </submittedName>
</protein>
<dbReference type="PANTHER" id="PTHR23028:SF134">
    <property type="entry name" value="PUTATIVE (AFU_ORTHOLOGUE AFUA_4G08520)-RELATED"/>
    <property type="match status" value="1"/>
</dbReference>
<feature type="transmembrane region" description="Helical" evidence="1">
    <location>
        <begin position="162"/>
        <end position="183"/>
    </location>
</feature>
<keyword evidence="1" id="KW-1133">Transmembrane helix</keyword>
<dbReference type="PANTHER" id="PTHR23028">
    <property type="entry name" value="ACETYLTRANSFERASE"/>
    <property type="match status" value="1"/>
</dbReference>
<dbReference type="InterPro" id="IPR002656">
    <property type="entry name" value="Acyl_transf_3_dom"/>
</dbReference>
<keyword evidence="3" id="KW-0808">Transferase</keyword>
<feature type="transmembrane region" description="Helical" evidence="1">
    <location>
        <begin position="348"/>
        <end position="372"/>
    </location>
</feature>
<feature type="transmembrane region" description="Helical" evidence="1">
    <location>
        <begin position="138"/>
        <end position="155"/>
    </location>
</feature>
<organism evidence="3 4">
    <name type="scientific">Aetokthonos hydrillicola Thurmond2011</name>
    <dbReference type="NCBI Taxonomy" id="2712845"/>
    <lineage>
        <taxon>Bacteria</taxon>
        <taxon>Bacillati</taxon>
        <taxon>Cyanobacteriota</taxon>
        <taxon>Cyanophyceae</taxon>
        <taxon>Nostocales</taxon>
        <taxon>Hapalosiphonaceae</taxon>
        <taxon>Aetokthonos</taxon>
    </lineage>
</organism>
<gene>
    <name evidence="3" type="ORF">G7B40_025405</name>
</gene>
<feature type="transmembrane region" description="Helical" evidence="1">
    <location>
        <begin position="250"/>
        <end position="268"/>
    </location>
</feature>
<evidence type="ECO:0000313" key="3">
    <source>
        <dbReference type="EMBL" id="MDR9897875.1"/>
    </source>
</evidence>
<feature type="transmembrane region" description="Helical" evidence="1">
    <location>
        <begin position="54"/>
        <end position="75"/>
    </location>
</feature>
<feature type="transmembrane region" description="Helical" evidence="1">
    <location>
        <begin position="96"/>
        <end position="118"/>
    </location>
</feature>
<dbReference type="AlphaFoldDB" id="A0AAP5MA66"/>
<sequence length="382" mass="44066">MTPPSTTLKAKIHLSYLDGLRGISCLFVLFFHLIQHQEGNLPIWITLPHKLLRYGFLGVPVFIVLSGYCLMLPVVRSQKGYIPGTLLAYFKRRARRIIPTYYASVIFCLLITLTIYILEKLTNFQWHELPWDWFSPNFSLTDVILHFLVIHNLALRPQAFSINIPFWSVAVEWEIYFLFPVLLLPLWRFWGWGFVFSVAFVIGLIPIYLFNGVMSHTSFIYLVSFALGMLGADIGFSHKPYLQWMKKSCPWVLLTIIFTIFCLLTEWQKLKIDEWVCLMFASMATVCLIIYCTNYVSESKKLPMIAKLLESPILIKLGAFSYSLYLTHGPVTTLVRHFLLNLQLTHTILAVSIYLVSGGAALVFAYLFYLVFEKPFTSTSPH</sequence>
<comment type="caution">
    <text evidence="3">The sequence shown here is derived from an EMBL/GenBank/DDBJ whole genome shotgun (WGS) entry which is preliminary data.</text>
</comment>
<feature type="transmembrane region" description="Helical" evidence="1">
    <location>
        <begin position="189"/>
        <end position="210"/>
    </location>
</feature>
<keyword evidence="1" id="KW-0472">Membrane</keyword>
<dbReference type="InterPro" id="IPR050879">
    <property type="entry name" value="Acyltransferase_3"/>
</dbReference>
<evidence type="ECO:0000313" key="4">
    <source>
        <dbReference type="Proteomes" id="UP000667802"/>
    </source>
</evidence>
<evidence type="ECO:0000256" key="1">
    <source>
        <dbReference type="SAM" id="Phobius"/>
    </source>
</evidence>
<feature type="transmembrane region" description="Helical" evidence="1">
    <location>
        <begin position="12"/>
        <end position="34"/>
    </location>
</feature>
<name>A0AAP5MA66_9CYAN</name>
<proteinExistence type="predicted"/>
<keyword evidence="3" id="KW-0012">Acyltransferase</keyword>
<dbReference type="Pfam" id="PF01757">
    <property type="entry name" value="Acyl_transf_3"/>
    <property type="match status" value="1"/>
</dbReference>